<comment type="caution">
    <text evidence="2">The sequence shown here is derived from an EMBL/GenBank/DDBJ whole genome shotgun (WGS) entry which is preliminary data.</text>
</comment>
<evidence type="ECO:0000259" key="1">
    <source>
        <dbReference type="Pfam" id="PF10006"/>
    </source>
</evidence>
<dbReference type="Proteomes" id="UP001596175">
    <property type="component" value="Unassembled WGS sequence"/>
</dbReference>
<protein>
    <submittedName>
        <fullName evidence="2">DUF2249 domain-containing protein</fullName>
    </submittedName>
</protein>
<feature type="domain" description="DUF2249" evidence="1">
    <location>
        <begin position="5"/>
        <end position="74"/>
    </location>
</feature>
<accession>A0ABV9ZC22</accession>
<name>A0ABV9ZC22_9PSEU</name>
<dbReference type="InterPro" id="IPR014710">
    <property type="entry name" value="RmlC-like_jellyroll"/>
</dbReference>
<organism evidence="2 3">
    <name type="scientific">Actinomycetospora rhizophila</name>
    <dbReference type="NCBI Taxonomy" id="1416876"/>
    <lineage>
        <taxon>Bacteria</taxon>
        <taxon>Bacillati</taxon>
        <taxon>Actinomycetota</taxon>
        <taxon>Actinomycetes</taxon>
        <taxon>Pseudonocardiales</taxon>
        <taxon>Pseudonocardiaceae</taxon>
        <taxon>Actinomycetospora</taxon>
    </lineage>
</organism>
<keyword evidence="3" id="KW-1185">Reference proteome</keyword>
<proteinExistence type="predicted"/>
<dbReference type="InterPro" id="IPR018720">
    <property type="entry name" value="DUF2249"/>
</dbReference>
<sequence>MATSELDVRGMRKPDKHPAIFQAFAALAVGESFVLVNNHDPRHLREEFDTEHPGSYGWDYLDRGPARWRIRISKLTAAALPRVLCDVTTAAAADDPDAAGAVWSLSMRRRDLDANIVRLRPGGGIDEHRGPDLDVLILCLAGTGRVLTETDPLELRSGTLAWLPRGSRRGFAAGPEGLSYLTVHQRRQSLVLEPPTASSP</sequence>
<dbReference type="CDD" id="cd02208">
    <property type="entry name" value="cupin_RmlC-like"/>
    <property type="match status" value="1"/>
</dbReference>
<dbReference type="EMBL" id="JBHSKG010000003">
    <property type="protein sequence ID" value="MFC5138260.1"/>
    <property type="molecule type" value="Genomic_DNA"/>
</dbReference>
<dbReference type="Gene3D" id="2.60.120.10">
    <property type="entry name" value="Jelly Rolls"/>
    <property type="match status" value="1"/>
</dbReference>
<gene>
    <name evidence="2" type="ORF">ACFPK1_08455</name>
</gene>
<dbReference type="Pfam" id="PF10006">
    <property type="entry name" value="DUF2249"/>
    <property type="match status" value="1"/>
</dbReference>
<evidence type="ECO:0000313" key="3">
    <source>
        <dbReference type="Proteomes" id="UP001596175"/>
    </source>
</evidence>
<dbReference type="InterPro" id="IPR011051">
    <property type="entry name" value="RmlC_Cupin_sf"/>
</dbReference>
<dbReference type="RefSeq" id="WP_378020477.1">
    <property type="nucleotide sequence ID" value="NZ_JBHSKG010000003.1"/>
</dbReference>
<reference evidence="3" key="1">
    <citation type="journal article" date="2019" name="Int. J. Syst. Evol. Microbiol.">
        <title>The Global Catalogue of Microorganisms (GCM) 10K type strain sequencing project: providing services to taxonomists for standard genome sequencing and annotation.</title>
        <authorList>
            <consortium name="The Broad Institute Genomics Platform"/>
            <consortium name="The Broad Institute Genome Sequencing Center for Infectious Disease"/>
            <person name="Wu L."/>
            <person name="Ma J."/>
        </authorList>
    </citation>
    <scope>NUCLEOTIDE SEQUENCE [LARGE SCALE GENOMIC DNA]</scope>
    <source>
        <strain evidence="3">XZYJ18</strain>
    </source>
</reference>
<evidence type="ECO:0000313" key="2">
    <source>
        <dbReference type="EMBL" id="MFC5138260.1"/>
    </source>
</evidence>
<dbReference type="SUPFAM" id="SSF51182">
    <property type="entry name" value="RmlC-like cupins"/>
    <property type="match status" value="1"/>
</dbReference>